<dbReference type="SUPFAM" id="SSF47598">
    <property type="entry name" value="Ribbon-helix-helix"/>
    <property type="match status" value="1"/>
</dbReference>
<gene>
    <name evidence="1" type="ORF">F6J89_02055</name>
</gene>
<protein>
    <recommendedName>
        <fullName evidence="2">CopG family transcriptional regulator</fullName>
    </recommendedName>
</protein>
<dbReference type="EMBL" id="JAAHFQ010000029">
    <property type="protein sequence ID" value="NER26424.1"/>
    <property type="molecule type" value="Genomic_DNA"/>
</dbReference>
<evidence type="ECO:0008006" key="2">
    <source>
        <dbReference type="Google" id="ProtNLM"/>
    </source>
</evidence>
<dbReference type="InterPro" id="IPR010985">
    <property type="entry name" value="Ribbon_hlx_hlx"/>
</dbReference>
<dbReference type="GO" id="GO:0006355">
    <property type="term" value="P:regulation of DNA-templated transcription"/>
    <property type="evidence" value="ECO:0007669"/>
    <property type="project" value="InterPro"/>
</dbReference>
<organism evidence="1">
    <name type="scientific">Symploca sp. SIO1C4</name>
    <dbReference type="NCBI Taxonomy" id="2607765"/>
    <lineage>
        <taxon>Bacteria</taxon>
        <taxon>Bacillati</taxon>
        <taxon>Cyanobacteriota</taxon>
        <taxon>Cyanophyceae</taxon>
        <taxon>Coleofasciculales</taxon>
        <taxon>Coleofasciculaceae</taxon>
        <taxon>Symploca</taxon>
    </lineage>
</organism>
<dbReference type="InterPro" id="IPR013321">
    <property type="entry name" value="Arc_rbn_hlx_hlx"/>
</dbReference>
<reference evidence="1" key="1">
    <citation type="submission" date="2019-11" db="EMBL/GenBank/DDBJ databases">
        <title>Genomic insights into an expanded diversity of filamentous marine cyanobacteria reveals the extraordinary biosynthetic potential of Moorea and Okeania.</title>
        <authorList>
            <person name="Ferreira Leao T."/>
            <person name="Wang M."/>
            <person name="Moss N."/>
            <person name="Da Silva R."/>
            <person name="Sanders J."/>
            <person name="Nurk S."/>
            <person name="Gurevich A."/>
            <person name="Humphrey G."/>
            <person name="Reher R."/>
            <person name="Zhu Q."/>
            <person name="Belda-Ferre P."/>
            <person name="Glukhov E."/>
            <person name="Rex R."/>
            <person name="Dorrestein P.C."/>
            <person name="Knight R."/>
            <person name="Pevzner P."/>
            <person name="Gerwick W.H."/>
            <person name="Gerwick L."/>
        </authorList>
    </citation>
    <scope>NUCLEOTIDE SEQUENCE</scope>
    <source>
        <strain evidence="1">SIO1C4</strain>
    </source>
</reference>
<dbReference type="AlphaFoldDB" id="A0A6B3N8H5"/>
<comment type="caution">
    <text evidence="1">The sequence shown here is derived from an EMBL/GenBank/DDBJ whole genome shotgun (WGS) entry which is preliminary data.</text>
</comment>
<dbReference type="Gene3D" id="1.10.1220.10">
    <property type="entry name" value="Met repressor-like"/>
    <property type="match status" value="1"/>
</dbReference>
<evidence type="ECO:0000313" key="1">
    <source>
        <dbReference type="EMBL" id="NER26424.1"/>
    </source>
</evidence>
<accession>A0A6B3N8H5</accession>
<proteinExistence type="predicted"/>
<name>A0A6B3N8H5_9CYAN</name>
<sequence length="79" mass="9164">MSKYDELLKAAQQGKAERLDSQTSSRLVGKNKDPNYTKGTFYLPKELYMKFKVTVMQSGQEMSALVEELIEDWLKQQEN</sequence>